<dbReference type="PANTHER" id="PTHR36933">
    <property type="entry name" value="SLL0788 PROTEIN"/>
    <property type="match status" value="1"/>
</dbReference>
<feature type="chain" id="PRO_5040857647" evidence="2">
    <location>
        <begin position="22"/>
        <end position="214"/>
    </location>
</feature>
<dbReference type="InterPro" id="IPR012347">
    <property type="entry name" value="Ferritin-like"/>
</dbReference>
<keyword evidence="4" id="KW-0449">Lipoprotein</keyword>
<keyword evidence="5" id="KW-1185">Reference proteome</keyword>
<sequence length="214" mass="22624">MGLRRIACCAVGAVLAFGGTACTSQEPGPSNPVVQPGKPGEANHTLSPEEIESGVPVVPPNAADFDYAEMMIVHHHQAVEMSALAPDRAANASLKGLASRIADTQDPEIGAMNEWLRRNGKPTVDPSHAGHGGHAGHQMPGMATPEQLAELKAATGPAFDELFVRLMTRHHEGAIEMANVVRKDGSDVKVQEMADNIVAEQSDEIRRMSTILAG</sequence>
<dbReference type="PROSITE" id="PS51257">
    <property type="entry name" value="PROKAR_LIPOPROTEIN"/>
    <property type="match status" value="1"/>
</dbReference>
<dbReference type="PANTHER" id="PTHR36933:SF1">
    <property type="entry name" value="SLL0788 PROTEIN"/>
    <property type="match status" value="1"/>
</dbReference>
<accession>A0A9W6QM79</accession>
<feature type="region of interest" description="Disordered" evidence="1">
    <location>
        <begin position="24"/>
        <end position="57"/>
    </location>
</feature>
<gene>
    <name evidence="4" type="ORF">Aglo03_18900</name>
</gene>
<evidence type="ECO:0000256" key="1">
    <source>
        <dbReference type="SAM" id="MobiDB-lite"/>
    </source>
</evidence>
<protein>
    <submittedName>
        <fullName evidence="4">Lipoprotein</fullName>
    </submittedName>
</protein>
<feature type="domain" description="DUF305" evidence="3">
    <location>
        <begin position="64"/>
        <end position="212"/>
    </location>
</feature>
<keyword evidence="2" id="KW-0732">Signal</keyword>
<comment type="caution">
    <text evidence="4">The sequence shown here is derived from an EMBL/GenBank/DDBJ whole genome shotgun (WGS) entry which is preliminary data.</text>
</comment>
<dbReference type="Pfam" id="PF03713">
    <property type="entry name" value="DUF305"/>
    <property type="match status" value="1"/>
</dbReference>
<feature type="signal peptide" evidence="2">
    <location>
        <begin position="1"/>
        <end position="21"/>
    </location>
</feature>
<dbReference type="Proteomes" id="UP001165042">
    <property type="component" value="Unassembled WGS sequence"/>
</dbReference>
<proteinExistence type="predicted"/>
<dbReference type="AlphaFoldDB" id="A0A9W6QM79"/>
<evidence type="ECO:0000256" key="2">
    <source>
        <dbReference type="SAM" id="SignalP"/>
    </source>
</evidence>
<organism evidence="4 5">
    <name type="scientific">Actinokineospora globicatena</name>
    <dbReference type="NCBI Taxonomy" id="103729"/>
    <lineage>
        <taxon>Bacteria</taxon>
        <taxon>Bacillati</taxon>
        <taxon>Actinomycetota</taxon>
        <taxon>Actinomycetes</taxon>
        <taxon>Pseudonocardiales</taxon>
        <taxon>Pseudonocardiaceae</taxon>
        <taxon>Actinokineospora</taxon>
    </lineage>
</organism>
<dbReference type="EMBL" id="BSSD01000002">
    <property type="protein sequence ID" value="GLW91074.1"/>
    <property type="molecule type" value="Genomic_DNA"/>
</dbReference>
<evidence type="ECO:0000313" key="5">
    <source>
        <dbReference type="Proteomes" id="UP001165042"/>
    </source>
</evidence>
<dbReference type="RefSeq" id="WP_285609569.1">
    <property type="nucleotide sequence ID" value="NZ_BSSD01000002.1"/>
</dbReference>
<dbReference type="Gene3D" id="1.20.1260.10">
    <property type="match status" value="1"/>
</dbReference>
<dbReference type="InterPro" id="IPR005183">
    <property type="entry name" value="DUF305_CopM-like"/>
</dbReference>
<reference evidence="4" key="1">
    <citation type="submission" date="2023-02" db="EMBL/GenBank/DDBJ databases">
        <title>Actinokineospora globicatena NBRC 15670.</title>
        <authorList>
            <person name="Ichikawa N."/>
            <person name="Sato H."/>
            <person name="Tonouchi N."/>
        </authorList>
    </citation>
    <scope>NUCLEOTIDE SEQUENCE</scope>
    <source>
        <strain evidence="4">NBRC 15670</strain>
    </source>
</reference>
<evidence type="ECO:0000259" key="3">
    <source>
        <dbReference type="Pfam" id="PF03713"/>
    </source>
</evidence>
<evidence type="ECO:0000313" key="4">
    <source>
        <dbReference type="EMBL" id="GLW91074.1"/>
    </source>
</evidence>
<name>A0A9W6QM79_9PSEU</name>